<dbReference type="Pfam" id="PF07963">
    <property type="entry name" value="N_methyl"/>
    <property type="match status" value="1"/>
</dbReference>
<keyword evidence="1" id="KW-0812">Transmembrane</keyword>
<dbReference type="InterPro" id="IPR012902">
    <property type="entry name" value="N_methyl_site"/>
</dbReference>
<dbReference type="Gene3D" id="3.30.700.10">
    <property type="entry name" value="Glycoprotein, Type 4 Pilin"/>
    <property type="match status" value="1"/>
</dbReference>
<dbReference type="STRING" id="1925591.BI308_02105"/>
<dbReference type="Proteomes" id="UP000183940">
    <property type="component" value="Unassembled WGS sequence"/>
</dbReference>
<name>A0A1L9QXK5_9CYAN</name>
<sequence>MLNYRGREGGFTLTELLGVIALMGILMAISVPGYLGFLRRQELKLGREELRLALQEAQSNAKRDKLVWQVSFRNNPHPQYVVHKGLPSGSDLTGLNWQDLNSNILIIDGANQNETTFYQYTRGVNRGIWRKQFNHHGHPNGQLGRITVGLKDSNPQDNNRPLRCVIVSTLLGAMRNSNEQSTQQNGKYCY</sequence>
<evidence type="ECO:0008006" key="4">
    <source>
        <dbReference type="Google" id="ProtNLM"/>
    </source>
</evidence>
<comment type="caution">
    <text evidence="2">The sequence shown here is derived from an EMBL/GenBank/DDBJ whole genome shotgun (WGS) entry which is preliminary data.</text>
</comment>
<evidence type="ECO:0000256" key="1">
    <source>
        <dbReference type="SAM" id="Phobius"/>
    </source>
</evidence>
<evidence type="ECO:0000313" key="3">
    <source>
        <dbReference type="Proteomes" id="UP000183940"/>
    </source>
</evidence>
<dbReference type="InterPro" id="IPR045584">
    <property type="entry name" value="Pilin-like"/>
</dbReference>
<proteinExistence type="predicted"/>
<evidence type="ECO:0000313" key="2">
    <source>
        <dbReference type="EMBL" id="OJJ27394.1"/>
    </source>
</evidence>
<dbReference type="EMBL" id="MLAW01000002">
    <property type="protein sequence ID" value="OJJ27394.1"/>
    <property type="molecule type" value="Genomic_DNA"/>
</dbReference>
<protein>
    <recommendedName>
        <fullName evidence="4">Prepilin-type N-terminal cleavage/methylation domain-containing protein</fullName>
    </recommendedName>
</protein>
<dbReference type="AlphaFoldDB" id="A0A1L9QXK5"/>
<organism evidence="2 3">
    <name type="scientific">Roseofilum reptotaenium AO1-A</name>
    <dbReference type="NCBI Taxonomy" id="1925591"/>
    <lineage>
        <taxon>Bacteria</taxon>
        <taxon>Bacillati</taxon>
        <taxon>Cyanobacteriota</taxon>
        <taxon>Cyanophyceae</taxon>
        <taxon>Desertifilales</taxon>
        <taxon>Desertifilaceae</taxon>
        <taxon>Roseofilum</taxon>
    </lineage>
</organism>
<keyword evidence="3" id="KW-1185">Reference proteome</keyword>
<keyword evidence="1" id="KW-0472">Membrane</keyword>
<dbReference type="NCBIfam" id="TIGR02532">
    <property type="entry name" value="IV_pilin_GFxxxE"/>
    <property type="match status" value="1"/>
</dbReference>
<accession>A0A1L9QXK5</accession>
<keyword evidence="1" id="KW-1133">Transmembrane helix</keyword>
<dbReference type="SUPFAM" id="SSF54523">
    <property type="entry name" value="Pili subunits"/>
    <property type="match status" value="1"/>
</dbReference>
<gene>
    <name evidence="2" type="ORF">BI308_02105</name>
</gene>
<reference evidence="2" key="1">
    <citation type="submission" date="2016-10" db="EMBL/GenBank/DDBJ databases">
        <title>CRISPR-Cas defence system in Roseofilum reptotaenium: evidence of a bacteriophage-cyanobacterium arms race in the coral black band disease.</title>
        <authorList>
            <person name="Buerger P."/>
            <person name="Wood-Charlson E.M."/>
            <person name="Weynberg K.D."/>
            <person name="Willis B."/>
            <person name="Van Oppen M.J."/>
        </authorList>
    </citation>
    <scope>NUCLEOTIDE SEQUENCE [LARGE SCALE GENOMIC DNA]</scope>
    <source>
        <strain evidence="2">AO1-A</strain>
    </source>
</reference>
<feature type="transmembrane region" description="Helical" evidence="1">
    <location>
        <begin position="16"/>
        <end position="37"/>
    </location>
</feature>